<evidence type="ECO:0000256" key="4">
    <source>
        <dbReference type="ARBA" id="ARBA00023270"/>
    </source>
</evidence>
<keyword evidence="3 5" id="KW-0057">Aromatic amino acid biosynthesis</keyword>
<comment type="similarity">
    <text evidence="5">Belongs to the DeoC/FbaB aldolase family. ADHS subfamily.</text>
</comment>
<dbReference type="EC" id="2.2.1.10" evidence="5 6"/>
<dbReference type="NCBIfam" id="TIGR01949">
    <property type="entry name" value="ADH_synth"/>
    <property type="match status" value="1"/>
</dbReference>
<dbReference type="PANTHER" id="PTHR47916:SF1">
    <property type="entry name" value="3-HYDROXY-5-PHOSPHONOOXYPENTANE-2,4-DIONE THIOLASE"/>
    <property type="match status" value="1"/>
</dbReference>
<evidence type="ECO:0000313" key="9">
    <source>
        <dbReference type="Proteomes" id="UP000054323"/>
    </source>
</evidence>
<sequence>MNMIGKEIRLERIMDRNTGRAVIIPMDHGFTMGQIEGLCNMTETVSAVSEGGANAIVLHKGMVKGGHRKRGKDIGLIVHLSASTSMNPDPNDKVLVCTVEEAVALGADAVSIHINLGAPNESRMIESAGAVVKECNRWGMPLLIMIYPRGKGIDPTSPQAIGHCVRVAEELGADLIKTNYTGDPETFRRITAACSVPVMIAGGEKCGDLETLATIREAIGAGAAGVCMGRNAFQREDPGRFIRSICRVVHEGATPAEALEKER</sequence>
<dbReference type="PATRIC" id="fig|2198.4.peg.1731"/>
<evidence type="ECO:0000256" key="7">
    <source>
        <dbReference type="PIRSR" id="PIRSR038992-1"/>
    </source>
</evidence>
<dbReference type="PANTHER" id="PTHR47916">
    <property type="entry name" value="FRUCTOSE-BISPHOSPHATE ALDOLASE CLASS 1"/>
    <property type="match status" value="1"/>
</dbReference>
<feature type="active site" description="Proton acceptor" evidence="5">
    <location>
        <position position="27"/>
    </location>
</feature>
<protein>
    <recommendedName>
        <fullName evidence="5 6">2-amino-3,7-dideoxy-D-threo-hept-6-ulosonate synthase</fullName>
        <shortName evidence="5">ADH synthase</shortName>
        <shortName evidence="5">ADHS</shortName>
        <shortName evidence="5">ADTH synthase</shortName>
        <ecNumber evidence="5 6">2.2.1.10</ecNumber>
    </recommendedName>
</protein>
<dbReference type="PIRSF" id="PIRSF038992">
    <property type="entry name" value="Aldolase_Ia"/>
    <property type="match status" value="1"/>
</dbReference>
<dbReference type="InterPro" id="IPR002915">
    <property type="entry name" value="DeoC/FbaB/LacD_aldolase"/>
</dbReference>
<evidence type="ECO:0000256" key="2">
    <source>
        <dbReference type="ARBA" id="ARBA00022679"/>
    </source>
</evidence>
<dbReference type="AlphaFoldDB" id="A0A101GMR6"/>
<dbReference type="Gene3D" id="3.20.20.70">
    <property type="entry name" value="Aldolase class I"/>
    <property type="match status" value="1"/>
</dbReference>
<feature type="active site" description="Schiff-base intermediate with substrate" evidence="5">
    <location>
        <position position="177"/>
    </location>
</feature>
<evidence type="ECO:0000256" key="6">
    <source>
        <dbReference type="NCBIfam" id="TIGR01949"/>
    </source>
</evidence>
<evidence type="ECO:0000256" key="5">
    <source>
        <dbReference type="HAMAP-Rule" id="MF_00960"/>
    </source>
</evidence>
<dbReference type="GO" id="GO:0008652">
    <property type="term" value="P:amino acid biosynthetic process"/>
    <property type="evidence" value="ECO:0007669"/>
    <property type="project" value="UniProtKB-KW"/>
</dbReference>
<reference evidence="9" key="1">
    <citation type="journal article" date="2015" name="MBio">
        <title>Genome-Resolved Metagenomic Analysis Reveals Roles for Candidate Phyla and Other Microbial Community Members in Biogeochemical Transformations in Oil Reservoirs.</title>
        <authorList>
            <person name="Hu P."/>
            <person name="Tom L."/>
            <person name="Singh A."/>
            <person name="Thomas B.C."/>
            <person name="Baker B.J."/>
            <person name="Piceno Y.M."/>
            <person name="Andersen G.L."/>
            <person name="Banfield J.F."/>
        </authorList>
    </citation>
    <scope>NUCLEOTIDE SEQUENCE [LARGE SCALE GENOMIC DNA]</scope>
</reference>
<organism evidence="8 9">
    <name type="scientific">Methanoculleus marisnigri</name>
    <dbReference type="NCBI Taxonomy" id="2198"/>
    <lineage>
        <taxon>Archaea</taxon>
        <taxon>Methanobacteriati</taxon>
        <taxon>Methanobacteriota</taxon>
        <taxon>Stenosarchaea group</taxon>
        <taxon>Methanomicrobia</taxon>
        <taxon>Methanomicrobiales</taxon>
        <taxon>Methanomicrobiaceae</taxon>
        <taxon>Methanoculleus</taxon>
    </lineage>
</organism>
<dbReference type="SUPFAM" id="SSF51569">
    <property type="entry name" value="Aldolase"/>
    <property type="match status" value="1"/>
</dbReference>
<feature type="binding site" evidence="5">
    <location>
        <begin position="147"/>
        <end position="149"/>
    </location>
    <ligand>
        <name>1-deoxy-D-threo-hexo-2,5-diulose 6-phosphate</name>
        <dbReference type="ChEBI" id="CHEBI:58861"/>
    </ligand>
</feature>
<evidence type="ECO:0000256" key="3">
    <source>
        <dbReference type="ARBA" id="ARBA00023141"/>
    </source>
</evidence>
<dbReference type="GO" id="GO:0009073">
    <property type="term" value="P:aromatic amino acid family biosynthetic process"/>
    <property type="evidence" value="ECO:0007669"/>
    <property type="project" value="UniProtKB-UniRule"/>
</dbReference>
<dbReference type="Proteomes" id="UP000054323">
    <property type="component" value="Unassembled WGS sequence"/>
</dbReference>
<feature type="binding site" evidence="5">
    <location>
        <begin position="202"/>
        <end position="203"/>
    </location>
    <ligand>
        <name>1-deoxy-D-threo-hexo-2,5-diulose 6-phosphate</name>
        <dbReference type="ChEBI" id="CHEBI:58861"/>
    </ligand>
</feature>
<dbReference type="GO" id="GO:0016744">
    <property type="term" value="F:transketolase or transaldolase activity"/>
    <property type="evidence" value="ECO:0007669"/>
    <property type="project" value="UniProtKB-UniRule"/>
</dbReference>
<name>A0A101GMR6_9EURY</name>
<comment type="caution">
    <text evidence="5">Lacks conserved residue(s) required for the propagation of feature annotation.</text>
</comment>
<dbReference type="Pfam" id="PF01791">
    <property type="entry name" value="DeoC"/>
    <property type="match status" value="1"/>
</dbReference>
<dbReference type="InterPro" id="IPR010210">
    <property type="entry name" value="ADH_synthase"/>
</dbReference>
<keyword evidence="4 5" id="KW-0704">Schiff base</keyword>
<dbReference type="CDD" id="cd00958">
    <property type="entry name" value="DhnA"/>
    <property type="match status" value="1"/>
</dbReference>
<comment type="caution">
    <text evidence="8">The sequence shown here is derived from an EMBL/GenBank/DDBJ whole genome shotgun (WGS) entry which is preliminary data.</text>
</comment>
<dbReference type="NCBIfam" id="NF005556">
    <property type="entry name" value="PRK07226.1"/>
    <property type="match status" value="1"/>
</dbReference>
<keyword evidence="1 5" id="KW-0028">Amino-acid biosynthesis</keyword>
<dbReference type="EMBL" id="LGGD01000175">
    <property type="protein sequence ID" value="KUK61035.1"/>
    <property type="molecule type" value="Genomic_DNA"/>
</dbReference>
<dbReference type="GO" id="GO:0016836">
    <property type="term" value="F:hydro-lyase activity"/>
    <property type="evidence" value="ECO:0007669"/>
    <property type="project" value="InterPro"/>
</dbReference>
<comment type="function">
    <text evidence="5">Catalyzes a transaldol reaction between 6-deoxy-5-ketofructose 1-phosphate (DKFP) and L-aspartate semialdehyde (ASA) with an elimination of hydroxypyruvaldehyde phosphate to yield 2-amino-3,7-dideoxy-D-threo-hept-6-ulosonate (ADH). Plays a key role in an alternative pathway of the biosynthesis of 3-dehydroquinate (DHQ), which is involved in the canonical pathway for the biosynthesis of aromatic amino acids.</text>
</comment>
<dbReference type="InterPro" id="IPR050456">
    <property type="entry name" value="DeoC/FbaB_aldolase"/>
</dbReference>
<comment type="subunit">
    <text evidence="5">Homodecamer.</text>
</comment>
<dbReference type="InterPro" id="IPR013785">
    <property type="entry name" value="Aldolase_TIM"/>
</dbReference>
<evidence type="ECO:0000256" key="1">
    <source>
        <dbReference type="ARBA" id="ARBA00022605"/>
    </source>
</evidence>
<dbReference type="InterPro" id="IPR041720">
    <property type="entry name" value="FbaB-like"/>
</dbReference>
<keyword evidence="2 5" id="KW-0808">Transferase</keyword>
<comment type="catalytic activity">
    <reaction evidence="5">
        <text>1-deoxy-D-threo-hexo-2,5-diulose 6-phosphate + L-aspartate 4-semialdehyde = 2,3-dioxopropyl phosphate + 2-amino-2,3,7-trideoxy-D-lyxo-hept-6-ulosonate</text>
        <dbReference type="Rhea" id="RHEA:25952"/>
        <dbReference type="ChEBI" id="CHEBI:58859"/>
        <dbReference type="ChEBI" id="CHEBI:58860"/>
        <dbReference type="ChEBI" id="CHEBI:58861"/>
        <dbReference type="ChEBI" id="CHEBI:537519"/>
        <dbReference type="EC" id="2.2.1.10"/>
    </reaction>
</comment>
<dbReference type="GO" id="GO:0004332">
    <property type="term" value="F:fructose-bisphosphate aldolase activity"/>
    <property type="evidence" value="ECO:0007669"/>
    <property type="project" value="InterPro"/>
</dbReference>
<evidence type="ECO:0000313" key="8">
    <source>
        <dbReference type="EMBL" id="KUK61035.1"/>
    </source>
</evidence>
<feature type="active site" description="Schiff-base intermediate with dihydroxyacetone-P" evidence="7">
    <location>
        <position position="177"/>
    </location>
</feature>
<dbReference type="SMART" id="SM01133">
    <property type="entry name" value="DeoC"/>
    <property type="match status" value="1"/>
</dbReference>
<feature type="active site" description="Proton donor" evidence="5 7">
    <location>
        <position position="147"/>
    </location>
</feature>
<dbReference type="HAMAP" id="MF_00960">
    <property type="entry name" value="ADH_synthase"/>
    <property type="match status" value="1"/>
</dbReference>
<proteinExistence type="inferred from homology"/>
<accession>A0A101GMR6</accession>
<gene>
    <name evidence="5" type="primary">aroA'</name>
    <name evidence="8" type="ORF">XD82_1350</name>
</gene>
<feature type="binding site" evidence="5">
    <location>
        <begin position="229"/>
        <end position="230"/>
    </location>
    <ligand>
        <name>1-deoxy-D-threo-hexo-2,5-diulose 6-phosphate</name>
        <dbReference type="ChEBI" id="CHEBI:58861"/>
    </ligand>
</feature>